<dbReference type="PANTHER" id="PTHR35525:SF3">
    <property type="entry name" value="BLL6575 PROTEIN"/>
    <property type="match status" value="1"/>
</dbReference>
<dbReference type="InterPro" id="IPR023286">
    <property type="entry name" value="ABATE_dom_sf"/>
</dbReference>
<proteinExistence type="predicted"/>
<dbReference type="Proteomes" id="UP000619479">
    <property type="component" value="Unassembled WGS sequence"/>
</dbReference>
<reference evidence="2" key="1">
    <citation type="submission" date="2021-01" db="EMBL/GenBank/DDBJ databases">
        <title>Whole genome shotgun sequence of Actinoplanes cyaneus NBRC 14990.</title>
        <authorList>
            <person name="Komaki H."/>
            <person name="Tamura T."/>
        </authorList>
    </citation>
    <scope>NUCLEOTIDE SEQUENCE</scope>
    <source>
        <strain evidence="2">NBRC 14990</strain>
    </source>
</reference>
<gene>
    <name evidence="2" type="ORF">Acy02nite_33410</name>
</gene>
<keyword evidence="3" id="KW-1185">Reference proteome</keyword>
<evidence type="ECO:0000313" key="3">
    <source>
        <dbReference type="Proteomes" id="UP000619479"/>
    </source>
</evidence>
<evidence type="ECO:0000259" key="1">
    <source>
        <dbReference type="Pfam" id="PF11706"/>
    </source>
</evidence>
<dbReference type="PANTHER" id="PTHR35525">
    <property type="entry name" value="BLL6575 PROTEIN"/>
    <property type="match status" value="1"/>
</dbReference>
<sequence length="183" mass="19421">MEQPGNRPAAPGSLALVQDFVNTADLEGGTDVLRDPGEFRDFWRAHVEGAHEPADLSEEEVAVCRDVREALRAACRAHVGVAVPAPLGDLLARGPLVLAITASGDASVVPAPGLTGVPLIVATLAAAVADAVRAGTWQRLKACESDPCQWVYYDRSPAGRSRWCTMSICGSRAKMRAYRSRTA</sequence>
<dbReference type="SUPFAM" id="SSF160904">
    <property type="entry name" value="Jann2411-like"/>
    <property type="match status" value="1"/>
</dbReference>
<dbReference type="EMBL" id="BOMH01000025">
    <property type="protein sequence ID" value="GID65460.1"/>
    <property type="molecule type" value="Genomic_DNA"/>
</dbReference>
<name>A0A919IG80_9ACTN</name>
<dbReference type="InterPro" id="IPR010852">
    <property type="entry name" value="ABATE"/>
</dbReference>
<dbReference type="Pfam" id="PF11706">
    <property type="entry name" value="zf-CGNR"/>
    <property type="match status" value="1"/>
</dbReference>
<dbReference type="Pfam" id="PF07336">
    <property type="entry name" value="ABATE"/>
    <property type="match status" value="1"/>
</dbReference>
<dbReference type="Gene3D" id="1.10.3300.10">
    <property type="entry name" value="Jann2411-like domain"/>
    <property type="match status" value="1"/>
</dbReference>
<comment type="caution">
    <text evidence="2">The sequence shown here is derived from an EMBL/GenBank/DDBJ whole genome shotgun (WGS) entry which is preliminary data.</text>
</comment>
<dbReference type="AlphaFoldDB" id="A0A919IG80"/>
<dbReference type="InterPro" id="IPR021005">
    <property type="entry name" value="Znf_CGNR"/>
</dbReference>
<protein>
    <recommendedName>
        <fullName evidence="1">Zinc finger CGNR domain-containing protein</fullName>
    </recommendedName>
</protein>
<organism evidence="2 3">
    <name type="scientific">Actinoplanes cyaneus</name>
    <dbReference type="NCBI Taxonomy" id="52696"/>
    <lineage>
        <taxon>Bacteria</taxon>
        <taxon>Bacillati</taxon>
        <taxon>Actinomycetota</taxon>
        <taxon>Actinomycetes</taxon>
        <taxon>Micromonosporales</taxon>
        <taxon>Micromonosporaceae</taxon>
        <taxon>Actinoplanes</taxon>
    </lineage>
</organism>
<accession>A0A919IG80</accession>
<evidence type="ECO:0000313" key="2">
    <source>
        <dbReference type="EMBL" id="GID65460.1"/>
    </source>
</evidence>
<dbReference type="RefSeq" id="WP_203741521.1">
    <property type="nucleotide sequence ID" value="NZ_BAAAUC010000003.1"/>
</dbReference>
<feature type="domain" description="Zinc finger CGNR" evidence="1">
    <location>
        <begin position="139"/>
        <end position="181"/>
    </location>
</feature>